<comment type="similarity">
    <text evidence="1">Belongs to the peptidase S33 family.</text>
</comment>
<evidence type="ECO:0000256" key="3">
    <source>
        <dbReference type="ARBA" id="ARBA00022801"/>
    </source>
</evidence>
<dbReference type="GO" id="GO:0016787">
    <property type="term" value="F:hydrolase activity"/>
    <property type="evidence" value="ECO:0007669"/>
    <property type="project" value="UniProtKB-KW"/>
</dbReference>
<dbReference type="EMBL" id="BAABHK010000003">
    <property type="protein sequence ID" value="GAA4625134.1"/>
    <property type="molecule type" value="Genomic_DNA"/>
</dbReference>
<proteinExistence type="inferred from homology"/>
<dbReference type="InterPro" id="IPR029058">
    <property type="entry name" value="AB_hydrolase_fold"/>
</dbReference>
<keyword evidence="3 5" id="KW-0378">Hydrolase</keyword>
<dbReference type="Proteomes" id="UP001501442">
    <property type="component" value="Unassembled WGS sequence"/>
</dbReference>
<accession>A0ABP8U6M2</accession>
<dbReference type="PRINTS" id="PR00412">
    <property type="entry name" value="EPOXHYDRLASE"/>
</dbReference>
<evidence type="ECO:0000313" key="6">
    <source>
        <dbReference type="Proteomes" id="UP001501442"/>
    </source>
</evidence>
<dbReference type="Pfam" id="PF06441">
    <property type="entry name" value="EHN"/>
    <property type="match status" value="1"/>
</dbReference>
<dbReference type="RefSeq" id="WP_345431188.1">
    <property type="nucleotide sequence ID" value="NZ_BAABHK010000003.1"/>
</dbReference>
<gene>
    <name evidence="5" type="ORF">GCM10023196_028130</name>
</gene>
<dbReference type="SUPFAM" id="SSF53474">
    <property type="entry name" value="alpha/beta-Hydrolases"/>
    <property type="match status" value="1"/>
</dbReference>
<evidence type="ECO:0000313" key="5">
    <source>
        <dbReference type="EMBL" id="GAA4625134.1"/>
    </source>
</evidence>
<dbReference type="Gene3D" id="3.40.50.1820">
    <property type="entry name" value="alpha/beta hydrolase"/>
    <property type="match status" value="1"/>
</dbReference>
<organism evidence="5 6">
    <name type="scientific">Actinoallomurus vinaceus</name>
    <dbReference type="NCBI Taxonomy" id="1080074"/>
    <lineage>
        <taxon>Bacteria</taxon>
        <taxon>Bacillati</taxon>
        <taxon>Actinomycetota</taxon>
        <taxon>Actinomycetes</taxon>
        <taxon>Streptosporangiales</taxon>
        <taxon>Thermomonosporaceae</taxon>
        <taxon>Actinoallomurus</taxon>
    </lineage>
</organism>
<dbReference type="PANTHER" id="PTHR21661">
    <property type="entry name" value="EPOXIDE HYDROLASE 1-RELATED"/>
    <property type="match status" value="1"/>
</dbReference>
<evidence type="ECO:0000256" key="2">
    <source>
        <dbReference type="ARBA" id="ARBA00022797"/>
    </source>
</evidence>
<reference evidence="6" key="1">
    <citation type="journal article" date="2019" name="Int. J. Syst. Evol. Microbiol.">
        <title>The Global Catalogue of Microorganisms (GCM) 10K type strain sequencing project: providing services to taxonomists for standard genome sequencing and annotation.</title>
        <authorList>
            <consortium name="The Broad Institute Genomics Platform"/>
            <consortium name="The Broad Institute Genome Sequencing Center for Infectious Disease"/>
            <person name="Wu L."/>
            <person name="Ma J."/>
        </authorList>
    </citation>
    <scope>NUCLEOTIDE SEQUENCE [LARGE SCALE GENOMIC DNA]</scope>
    <source>
        <strain evidence="6">JCM 17939</strain>
    </source>
</reference>
<keyword evidence="2" id="KW-0058">Aromatic hydrocarbons catabolism</keyword>
<dbReference type="PIRSF" id="PIRSF001112">
    <property type="entry name" value="Epoxide_hydrolase"/>
    <property type="match status" value="1"/>
</dbReference>
<dbReference type="PANTHER" id="PTHR21661:SF35">
    <property type="entry name" value="EPOXIDE HYDROLASE"/>
    <property type="match status" value="1"/>
</dbReference>
<evidence type="ECO:0000259" key="4">
    <source>
        <dbReference type="Pfam" id="PF06441"/>
    </source>
</evidence>
<evidence type="ECO:0000256" key="1">
    <source>
        <dbReference type="ARBA" id="ARBA00010088"/>
    </source>
</evidence>
<name>A0ABP8U6M2_9ACTN</name>
<sequence>MSDVHPFRIDIPQEKLDDLRRRLAETRWPDASPAGDWSRGVPAAYLKDLAGYWANGYDWRANEAALNEYPQYTTVIDGAVIHFLHVRSADPDAMPLLLLHCWPGSVVEFADVIDLLTDRFHLVVPSLPGFAFSSPLTEAGWTDGRAAAAFARLMERLGYKRYGVQGGDVGALIAPLVGRAKPERVIGVHLNAMFALPTGDPDDMASLTEAERERLAAMKRFQDKGAAYMQVQGSRPDTLAYALTDSPVGQLAWIVEKFQEWSDPAAKLPEDAVGRDRLLTNVMLYWLTGTARSTANSYYERFHDHTMWAPKPRGTVPTGVAVFVTDYAIRVFADKAHNIVHWSEFERGGHFAAMEAPDLLAGDVRAFFAGLSSASRP</sequence>
<dbReference type="InterPro" id="IPR010497">
    <property type="entry name" value="Epoxide_hydro_N"/>
</dbReference>
<feature type="domain" description="Epoxide hydrolase N-terminal" evidence="4">
    <location>
        <begin position="4"/>
        <end position="109"/>
    </location>
</feature>
<protein>
    <submittedName>
        <fullName evidence="5">Epoxide hydrolase</fullName>
    </submittedName>
</protein>
<dbReference type="InterPro" id="IPR016292">
    <property type="entry name" value="Epoxide_hydrolase"/>
</dbReference>
<comment type="caution">
    <text evidence="5">The sequence shown here is derived from an EMBL/GenBank/DDBJ whole genome shotgun (WGS) entry which is preliminary data.</text>
</comment>
<keyword evidence="6" id="KW-1185">Reference proteome</keyword>
<dbReference type="InterPro" id="IPR000639">
    <property type="entry name" value="Epox_hydrolase-like"/>
</dbReference>